<comment type="caution">
    <text evidence="1">The sequence shown here is derived from an EMBL/GenBank/DDBJ whole genome shotgun (WGS) entry which is preliminary data.</text>
</comment>
<proteinExistence type="predicted"/>
<dbReference type="InterPro" id="IPR022050">
    <property type="entry name" value="T_hemolysin"/>
</dbReference>
<dbReference type="RefSeq" id="WP_256765516.1">
    <property type="nucleotide sequence ID" value="NZ_JANIGO010000006.1"/>
</dbReference>
<evidence type="ECO:0000313" key="1">
    <source>
        <dbReference type="EMBL" id="MCQ8897711.1"/>
    </source>
</evidence>
<name>A0ABT1WKK3_9BURK</name>
<gene>
    <name evidence="1" type="ORF">NQT62_14815</name>
</gene>
<dbReference type="Proteomes" id="UP001204142">
    <property type="component" value="Unassembled WGS sequence"/>
</dbReference>
<protein>
    <submittedName>
        <fullName evidence="1">Thermostable hemolysin</fullName>
    </submittedName>
</protein>
<evidence type="ECO:0000313" key="2">
    <source>
        <dbReference type="Proteomes" id="UP001204142"/>
    </source>
</evidence>
<sequence>MHRDCETCPQESPRLNLAISDLRVERELREFIADTFKRHYDARLDTYCNTLVGVRAEGGQLQAAAGYNLADEGPLFLEQYLDEGIEQRVYRQLSWQIDREDIAEVGNLAAAGAGGTRLLVRVMTQHLHRMGRRWVVFTATQSLINSFHRLGLQPIALAPAMAEKVKCPQAWGRYYEQKPWVVIGDIAQGYAQLEGLNQLIPAECLQ</sequence>
<accession>A0ABT1WKK3</accession>
<dbReference type="InterPro" id="IPR016181">
    <property type="entry name" value="Acyl_CoA_acyltransferase"/>
</dbReference>
<keyword evidence="2" id="KW-1185">Reference proteome</keyword>
<reference evidence="1 2" key="1">
    <citation type="submission" date="2022-07" db="EMBL/GenBank/DDBJ databases">
        <authorList>
            <person name="Xamxidin M."/>
            <person name="Wu M."/>
        </authorList>
    </citation>
    <scope>NUCLEOTIDE SEQUENCE [LARGE SCALE GENOMIC DNA]</scope>
    <source>
        <strain evidence="1 2">NBRC 111650</strain>
    </source>
</reference>
<organism evidence="1 2">
    <name type="scientific">Limnobacter humi</name>
    <dbReference type="NCBI Taxonomy" id="1778671"/>
    <lineage>
        <taxon>Bacteria</taxon>
        <taxon>Pseudomonadati</taxon>
        <taxon>Pseudomonadota</taxon>
        <taxon>Betaproteobacteria</taxon>
        <taxon>Burkholderiales</taxon>
        <taxon>Burkholderiaceae</taxon>
        <taxon>Limnobacter</taxon>
    </lineage>
</organism>
<dbReference type="Pfam" id="PF12261">
    <property type="entry name" value="T_hemolysin"/>
    <property type="match status" value="1"/>
</dbReference>
<dbReference type="SUPFAM" id="SSF55729">
    <property type="entry name" value="Acyl-CoA N-acyltransferases (Nat)"/>
    <property type="match status" value="1"/>
</dbReference>
<dbReference type="EMBL" id="JANIGO010000006">
    <property type="protein sequence ID" value="MCQ8897711.1"/>
    <property type="molecule type" value="Genomic_DNA"/>
</dbReference>